<feature type="region of interest" description="Disordered" evidence="1">
    <location>
        <begin position="38"/>
        <end position="63"/>
    </location>
</feature>
<dbReference type="InterPro" id="IPR022025">
    <property type="entry name" value="Amidoligase_2"/>
</dbReference>
<dbReference type="PANTHER" id="PTHR36847:SF1">
    <property type="entry name" value="AMIDOLIGASE ENZYME"/>
    <property type="match status" value="1"/>
</dbReference>
<sequence length="548" mass="62587">MSSFNFELQQLPQITVGVEIEFLLAYLYLDENDPDEVSKNQLPPVLRLPRSLDDDEWDDGGDDQKQAEEAIRDLLDANGFPVKDPKVADPVNLGNNMQSPEDLSNERLRDYQVYRVIYDSSLEVPERRGFRYAKIEITTPVQEDADGTYEALANLIKLLSSSYRTVVNPSCGLHVHVGNSRAEYMPLASVKRLSALLWAADPLLATLHPPRRRWNQNCQSIRERSSLATGEDYVHEHDRGLHDDDKYSIWDCVRYTGADVRFGEQSTLWRECNKSLETIAAFEHTRRPGCFEPFVGDEAFSGYDSGFEGEGDDDPYALADELYSKHSLAWKNFATDAKFDHAVVHQQKRQQMNLEEDRQPRPHFGRTRKLPRLCLPKPTQEQISRYEDEIAEYGGTNLLHDRAEQDLGVYPGVAQIFEAISSCEIHTLLSTGTRPNYNFTAYRCSNMGYPATEAKRTVEWREAEGSLDPAWVATWCRIAVGLSKFAIHSSVSEFLQALDLCDRAKKQDGEYDVIDLLDFVGLFAEAEQVEQRMREFADKWELKYVGEP</sequence>
<reference evidence="3" key="1">
    <citation type="journal article" date="2013" name="Genome Announc.">
        <title>Draft genome sequence of the grapevine dieback fungus Eutypa lata UCR-EL1.</title>
        <authorList>
            <person name="Blanco-Ulate B."/>
            <person name="Rolshausen P.E."/>
            <person name="Cantu D."/>
        </authorList>
    </citation>
    <scope>NUCLEOTIDE SEQUENCE [LARGE SCALE GENOMIC DNA]</scope>
    <source>
        <strain evidence="3">UCR-EL1</strain>
    </source>
</reference>
<evidence type="ECO:0000313" key="2">
    <source>
        <dbReference type="EMBL" id="EMR61993.1"/>
    </source>
</evidence>
<dbReference type="EMBL" id="KB707516">
    <property type="protein sequence ID" value="EMR61993.1"/>
    <property type="molecule type" value="Genomic_DNA"/>
</dbReference>
<dbReference type="PANTHER" id="PTHR36847">
    <property type="entry name" value="AMIDOLIGASE ENZYME"/>
    <property type="match status" value="1"/>
</dbReference>
<organism evidence="2 3">
    <name type="scientific">Eutypa lata (strain UCR-EL1)</name>
    <name type="common">Grapevine dieback disease fungus</name>
    <name type="synonym">Eutypa armeniacae</name>
    <dbReference type="NCBI Taxonomy" id="1287681"/>
    <lineage>
        <taxon>Eukaryota</taxon>
        <taxon>Fungi</taxon>
        <taxon>Dikarya</taxon>
        <taxon>Ascomycota</taxon>
        <taxon>Pezizomycotina</taxon>
        <taxon>Sordariomycetes</taxon>
        <taxon>Xylariomycetidae</taxon>
        <taxon>Xylariales</taxon>
        <taxon>Diatrypaceae</taxon>
        <taxon>Eutypa</taxon>
    </lineage>
</organism>
<evidence type="ECO:0000256" key="1">
    <source>
        <dbReference type="SAM" id="MobiDB-lite"/>
    </source>
</evidence>
<proteinExistence type="predicted"/>
<keyword evidence="3" id="KW-1185">Reference proteome</keyword>
<evidence type="ECO:0000313" key="3">
    <source>
        <dbReference type="Proteomes" id="UP000012174"/>
    </source>
</evidence>
<dbReference type="OrthoDB" id="412402at2759"/>
<dbReference type="AlphaFoldDB" id="M7SCT4"/>
<accession>M7SCT4</accession>
<dbReference type="KEGG" id="ela:UCREL1_11094"/>
<protein>
    <recommendedName>
        <fullName evidence="4">Amidoligase enzyme protein</fullName>
    </recommendedName>
</protein>
<dbReference type="HOGENOM" id="CLU_027810_1_0_1"/>
<dbReference type="Proteomes" id="UP000012174">
    <property type="component" value="Unassembled WGS sequence"/>
</dbReference>
<dbReference type="Pfam" id="PF12224">
    <property type="entry name" value="Amidoligase_2"/>
    <property type="match status" value="1"/>
</dbReference>
<name>M7SCT4_EUTLA</name>
<gene>
    <name evidence="2" type="ORF">UCREL1_11094</name>
</gene>
<evidence type="ECO:0008006" key="4">
    <source>
        <dbReference type="Google" id="ProtNLM"/>
    </source>
</evidence>
<dbReference type="eggNOG" id="ENOG502SUNA">
    <property type="taxonomic scope" value="Eukaryota"/>
</dbReference>
<dbReference type="OMA" id="AWAQEEE"/>